<dbReference type="Gene3D" id="3.20.20.70">
    <property type="entry name" value="Aldolase class I"/>
    <property type="match status" value="1"/>
</dbReference>
<evidence type="ECO:0000313" key="3">
    <source>
        <dbReference type="EMBL" id="HJE96515.1"/>
    </source>
</evidence>
<dbReference type="EMBL" id="DYXG01000025">
    <property type="protein sequence ID" value="HJE96515.1"/>
    <property type="molecule type" value="Genomic_DNA"/>
</dbReference>
<dbReference type="Proteomes" id="UP000707535">
    <property type="component" value="Unassembled WGS sequence"/>
</dbReference>
<dbReference type="AlphaFoldDB" id="A0A921F6Z4"/>
<reference evidence="3" key="2">
    <citation type="submission" date="2021-09" db="EMBL/GenBank/DDBJ databases">
        <authorList>
            <person name="Gilroy R."/>
        </authorList>
    </citation>
    <scope>NUCLEOTIDE SEQUENCE</scope>
    <source>
        <strain evidence="3">CHK174-6876</strain>
    </source>
</reference>
<evidence type="ECO:0000256" key="1">
    <source>
        <dbReference type="ARBA" id="ARBA00007592"/>
    </source>
</evidence>
<dbReference type="InterPro" id="IPR013785">
    <property type="entry name" value="Aldolase_TIM"/>
</dbReference>
<dbReference type="GO" id="GO:0005829">
    <property type="term" value="C:cytosol"/>
    <property type="evidence" value="ECO:0007669"/>
    <property type="project" value="TreeGrafter"/>
</dbReference>
<dbReference type="SUPFAM" id="SSF51569">
    <property type="entry name" value="Aldolase"/>
    <property type="match status" value="1"/>
</dbReference>
<dbReference type="Pfam" id="PF00701">
    <property type="entry name" value="DHDPS"/>
    <property type="match status" value="1"/>
</dbReference>
<keyword evidence="2" id="KW-0456">Lyase</keyword>
<gene>
    <name evidence="3" type="ORF">K8V00_02750</name>
</gene>
<dbReference type="GO" id="GO:0008840">
    <property type="term" value="F:4-hydroxy-tetrahydrodipicolinate synthase activity"/>
    <property type="evidence" value="ECO:0007669"/>
    <property type="project" value="TreeGrafter"/>
</dbReference>
<sequence>EDALTVKVLGGAGIISVASHIFGNEMAQMYRDVDCGNVSEAGQNMRILIPKVAALFRLPSPAPVKAALNERNILVGDPRLPILPLDDEQQDFLEKVLSQE</sequence>
<protein>
    <submittedName>
        <fullName evidence="3">Dihydrodipicolinate synthase family protein</fullName>
    </submittedName>
</protein>
<comment type="caution">
    <text evidence="3">The sequence shown here is derived from an EMBL/GenBank/DDBJ whole genome shotgun (WGS) entry which is preliminary data.</text>
</comment>
<name>A0A921F6Z4_9LACO</name>
<evidence type="ECO:0000313" key="4">
    <source>
        <dbReference type="Proteomes" id="UP000707535"/>
    </source>
</evidence>
<evidence type="ECO:0000256" key="2">
    <source>
        <dbReference type="ARBA" id="ARBA00023239"/>
    </source>
</evidence>
<organism evidence="3 4">
    <name type="scientific">Ligilactobacillus acidipiscis</name>
    <dbReference type="NCBI Taxonomy" id="89059"/>
    <lineage>
        <taxon>Bacteria</taxon>
        <taxon>Bacillati</taxon>
        <taxon>Bacillota</taxon>
        <taxon>Bacilli</taxon>
        <taxon>Lactobacillales</taxon>
        <taxon>Lactobacillaceae</taxon>
        <taxon>Ligilactobacillus</taxon>
    </lineage>
</organism>
<accession>A0A921F6Z4</accession>
<dbReference type="PANTHER" id="PTHR12128:SF66">
    <property type="entry name" value="4-HYDROXY-2-OXOGLUTARATE ALDOLASE, MITOCHONDRIAL"/>
    <property type="match status" value="1"/>
</dbReference>
<dbReference type="PANTHER" id="PTHR12128">
    <property type="entry name" value="DIHYDRODIPICOLINATE SYNTHASE"/>
    <property type="match status" value="1"/>
</dbReference>
<feature type="non-terminal residue" evidence="3">
    <location>
        <position position="1"/>
    </location>
</feature>
<proteinExistence type="inferred from homology"/>
<dbReference type="InterPro" id="IPR002220">
    <property type="entry name" value="DapA-like"/>
</dbReference>
<comment type="similarity">
    <text evidence="1">Belongs to the DapA family.</text>
</comment>
<reference evidence="3" key="1">
    <citation type="journal article" date="2021" name="PeerJ">
        <title>Extensive microbial diversity within the chicken gut microbiome revealed by metagenomics and culture.</title>
        <authorList>
            <person name="Gilroy R."/>
            <person name="Ravi A."/>
            <person name="Getino M."/>
            <person name="Pursley I."/>
            <person name="Horton D.L."/>
            <person name="Alikhan N.F."/>
            <person name="Baker D."/>
            <person name="Gharbi K."/>
            <person name="Hall N."/>
            <person name="Watson M."/>
            <person name="Adriaenssens E.M."/>
            <person name="Foster-Nyarko E."/>
            <person name="Jarju S."/>
            <person name="Secka A."/>
            <person name="Antonio M."/>
            <person name="Oren A."/>
            <person name="Chaudhuri R.R."/>
            <person name="La Ragione R."/>
            <person name="Hildebrand F."/>
            <person name="Pallen M.J."/>
        </authorList>
    </citation>
    <scope>NUCLEOTIDE SEQUENCE</scope>
    <source>
        <strain evidence="3">CHK174-6876</strain>
    </source>
</reference>